<accession>A0ABN9Q0E0</accession>
<dbReference type="EMBL" id="CAUYUJ010001769">
    <property type="protein sequence ID" value="CAK0797539.1"/>
    <property type="molecule type" value="Genomic_DNA"/>
</dbReference>
<evidence type="ECO:0000313" key="1">
    <source>
        <dbReference type="EMBL" id="CAK0797539.1"/>
    </source>
</evidence>
<keyword evidence="2" id="KW-1185">Reference proteome</keyword>
<proteinExistence type="predicted"/>
<organism evidence="1 2">
    <name type="scientific">Prorocentrum cordatum</name>
    <dbReference type="NCBI Taxonomy" id="2364126"/>
    <lineage>
        <taxon>Eukaryota</taxon>
        <taxon>Sar</taxon>
        <taxon>Alveolata</taxon>
        <taxon>Dinophyceae</taxon>
        <taxon>Prorocentrales</taxon>
        <taxon>Prorocentraceae</taxon>
        <taxon>Prorocentrum</taxon>
    </lineage>
</organism>
<reference evidence="1" key="1">
    <citation type="submission" date="2023-10" db="EMBL/GenBank/DDBJ databases">
        <authorList>
            <person name="Chen Y."/>
            <person name="Shah S."/>
            <person name="Dougan E. K."/>
            <person name="Thang M."/>
            <person name="Chan C."/>
        </authorList>
    </citation>
    <scope>NUCLEOTIDE SEQUENCE [LARGE SCALE GENOMIC DNA]</scope>
</reference>
<comment type="caution">
    <text evidence="1">The sequence shown here is derived from an EMBL/GenBank/DDBJ whole genome shotgun (WGS) entry which is preliminary data.</text>
</comment>
<protein>
    <submittedName>
        <fullName evidence="1">Uncharacterized protein</fullName>
    </submittedName>
</protein>
<evidence type="ECO:0000313" key="2">
    <source>
        <dbReference type="Proteomes" id="UP001189429"/>
    </source>
</evidence>
<name>A0ABN9Q0E0_9DINO</name>
<dbReference type="Proteomes" id="UP001189429">
    <property type="component" value="Unassembled WGS sequence"/>
</dbReference>
<sequence length="220" mass="23941">MVKRMRKLKRFGKVVTGHKAKSIGAVIRAGAMAEATYGSEVVGLSDAEWLQCRRDVARGQLPVHGGVSLTSKTVLLGDGAGASAIAPAILWWTMLWRAEVYDHPLVTRARLLRIWRDAKPCEAKGWPSSRGPLSRAVLAVRRAGWSVPSATRWMNHMGFAIDGSRTPPRMLSVPMLAGVQRQREFSLATQLEVPQGSRASLDFVPSSGLGRVGFLASRNS</sequence>
<gene>
    <name evidence="1" type="ORF">PCOR1329_LOCUS6584</name>
</gene>